<feature type="domain" description="Resolvase/invertase-type recombinase catalytic" evidence="3">
    <location>
        <begin position="5"/>
        <end position="139"/>
    </location>
</feature>
<evidence type="ECO:0000256" key="1">
    <source>
        <dbReference type="ARBA" id="ARBA00023125"/>
    </source>
</evidence>
<dbReference type="Pfam" id="PF00239">
    <property type="entry name" value="Resolvase"/>
    <property type="match status" value="1"/>
</dbReference>
<dbReference type="EMBL" id="CP029353">
    <property type="protein sequence ID" value="AWK87650.1"/>
    <property type="molecule type" value="Genomic_DNA"/>
</dbReference>
<dbReference type="InterPro" id="IPR036162">
    <property type="entry name" value="Resolvase-like_N_sf"/>
</dbReference>
<reference evidence="5" key="1">
    <citation type="submission" date="2018-05" db="EMBL/GenBank/DDBJ databases">
        <title>Azospirillum thermophila sp. nov., a novel isolated from hot spring.</title>
        <authorList>
            <person name="Zhao Z."/>
        </authorList>
    </citation>
    <scope>NUCLEOTIDE SEQUENCE [LARGE SCALE GENOMIC DNA]</scope>
    <source>
        <strain evidence="5">CFH 70021</strain>
    </source>
</reference>
<keyword evidence="1" id="KW-0238">DNA-binding</keyword>
<dbReference type="Proteomes" id="UP000245629">
    <property type="component" value="Chromosome 2"/>
</dbReference>
<dbReference type="RefSeq" id="WP_109329029.1">
    <property type="nucleotide sequence ID" value="NZ_CP029353.1"/>
</dbReference>
<dbReference type="PROSITE" id="PS51736">
    <property type="entry name" value="RECOMBINASES_3"/>
    <property type="match status" value="1"/>
</dbReference>
<evidence type="ECO:0000313" key="5">
    <source>
        <dbReference type="Proteomes" id="UP000245629"/>
    </source>
</evidence>
<name>A0A2S2CTE1_9PROT</name>
<dbReference type="KEGG" id="azz:DEW08_16800"/>
<keyword evidence="2" id="KW-0233">DNA recombination</keyword>
<dbReference type="Gene3D" id="3.40.50.1390">
    <property type="entry name" value="Resolvase, N-terminal catalytic domain"/>
    <property type="match status" value="1"/>
</dbReference>
<organism evidence="4 5">
    <name type="scientific">Azospirillum thermophilum</name>
    <dbReference type="NCBI Taxonomy" id="2202148"/>
    <lineage>
        <taxon>Bacteria</taxon>
        <taxon>Pseudomonadati</taxon>
        <taxon>Pseudomonadota</taxon>
        <taxon>Alphaproteobacteria</taxon>
        <taxon>Rhodospirillales</taxon>
        <taxon>Azospirillaceae</taxon>
        <taxon>Azospirillum</taxon>
    </lineage>
</organism>
<evidence type="ECO:0000259" key="3">
    <source>
        <dbReference type="PROSITE" id="PS51736"/>
    </source>
</evidence>
<dbReference type="SMART" id="SM00857">
    <property type="entry name" value="Resolvase"/>
    <property type="match status" value="1"/>
</dbReference>
<dbReference type="InterPro" id="IPR006119">
    <property type="entry name" value="Resolv_N"/>
</dbReference>
<protein>
    <submittedName>
        <fullName evidence="4">Resolvase</fullName>
    </submittedName>
</protein>
<dbReference type="InterPro" id="IPR050639">
    <property type="entry name" value="SSR_resolvase"/>
</dbReference>
<dbReference type="AlphaFoldDB" id="A0A2S2CTE1"/>
<accession>A0A2S2CTE1</accession>
<dbReference type="InterPro" id="IPR038109">
    <property type="entry name" value="DNA_bind_recomb_sf"/>
</dbReference>
<dbReference type="Gene3D" id="3.90.1750.20">
    <property type="entry name" value="Putative Large Serine Recombinase, Chain B, Domain 2"/>
    <property type="match status" value="1"/>
</dbReference>
<dbReference type="InterPro" id="IPR011109">
    <property type="entry name" value="DNA_bind_recombinase_dom"/>
</dbReference>
<dbReference type="PANTHER" id="PTHR30461:SF2">
    <property type="entry name" value="SERINE RECOMBINASE PINE-RELATED"/>
    <property type="match status" value="1"/>
</dbReference>
<dbReference type="CDD" id="cd03768">
    <property type="entry name" value="SR_ResInv"/>
    <property type="match status" value="1"/>
</dbReference>
<dbReference type="Pfam" id="PF07508">
    <property type="entry name" value="Recombinase"/>
    <property type="match status" value="1"/>
</dbReference>
<dbReference type="GO" id="GO:0003677">
    <property type="term" value="F:DNA binding"/>
    <property type="evidence" value="ECO:0007669"/>
    <property type="project" value="UniProtKB-KW"/>
</dbReference>
<sequence>MSTGRFIAYYRVSTEKQGRSGLGLDAQKLAVLQYLNGGALIGEFVEVESGKKADRPELAKALTACRLQGATLIVAKLDRLSRSVSFISSLIDANVDFRAVDMPEANRLVLHIMAAMAQHEREMIAQRTRAALQQAKAQGRRLGNPNLRAPAGVHALGTAAIKNRADRDAADRVEIIRAIQAEGFTSMNAIAGELNRRGITTPRGGRWQATTVSRVLSRIS</sequence>
<evidence type="ECO:0000256" key="2">
    <source>
        <dbReference type="ARBA" id="ARBA00023172"/>
    </source>
</evidence>
<dbReference type="SUPFAM" id="SSF53041">
    <property type="entry name" value="Resolvase-like"/>
    <property type="match status" value="1"/>
</dbReference>
<dbReference type="OrthoDB" id="2290206at2"/>
<gene>
    <name evidence="4" type="ORF">DEW08_16800</name>
</gene>
<dbReference type="GO" id="GO:0000150">
    <property type="term" value="F:DNA strand exchange activity"/>
    <property type="evidence" value="ECO:0007669"/>
    <property type="project" value="InterPro"/>
</dbReference>
<dbReference type="PANTHER" id="PTHR30461">
    <property type="entry name" value="DNA-INVERTASE FROM LAMBDOID PROPHAGE"/>
    <property type="match status" value="1"/>
</dbReference>
<proteinExistence type="predicted"/>
<keyword evidence="5" id="KW-1185">Reference proteome</keyword>
<evidence type="ECO:0000313" key="4">
    <source>
        <dbReference type="EMBL" id="AWK87650.1"/>
    </source>
</evidence>